<comment type="subcellular location">
    <subcellularLocation>
        <location evidence="1 9">Cell inner membrane</location>
        <topology evidence="1 9">Multi-pass membrane protein</topology>
    </subcellularLocation>
</comment>
<evidence type="ECO:0000256" key="2">
    <source>
        <dbReference type="ARBA" id="ARBA00007783"/>
    </source>
</evidence>
<dbReference type="GO" id="GO:0140359">
    <property type="term" value="F:ABC-type transporter activity"/>
    <property type="evidence" value="ECO:0007669"/>
    <property type="project" value="InterPro"/>
</dbReference>
<feature type="domain" description="ABC transmembrane type-2" evidence="10">
    <location>
        <begin position="35"/>
        <end position="260"/>
    </location>
</feature>
<feature type="transmembrane region" description="Helical" evidence="9">
    <location>
        <begin position="112"/>
        <end position="137"/>
    </location>
</feature>
<comment type="similarity">
    <text evidence="2 9">Belongs to the ABC-2 integral membrane protein family.</text>
</comment>
<feature type="transmembrane region" description="Helical" evidence="9">
    <location>
        <begin position="72"/>
        <end position="91"/>
    </location>
</feature>
<dbReference type="Pfam" id="PF01061">
    <property type="entry name" value="ABC2_membrane"/>
    <property type="match status" value="1"/>
</dbReference>
<evidence type="ECO:0000313" key="11">
    <source>
        <dbReference type="EMBL" id="SHF60686.1"/>
    </source>
</evidence>
<evidence type="ECO:0000256" key="4">
    <source>
        <dbReference type="ARBA" id="ARBA00022475"/>
    </source>
</evidence>
<evidence type="ECO:0000259" key="10">
    <source>
        <dbReference type="PROSITE" id="PS51012"/>
    </source>
</evidence>
<protein>
    <recommendedName>
        <fullName evidence="9">Transport permease protein</fullName>
    </recommendedName>
</protein>
<feature type="transmembrane region" description="Helical" evidence="9">
    <location>
        <begin position="227"/>
        <end position="252"/>
    </location>
</feature>
<feature type="transmembrane region" description="Helical" evidence="9">
    <location>
        <begin position="185"/>
        <end position="207"/>
    </location>
</feature>
<evidence type="ECO:0000256" key="5">
    <source>
        <dbReference type="ARBA" id="ARBA00022519"/>
    </source>
</evidence>
<reference evidence="11 12" key="1">
    <citation type="submission" date="2016-11" db="EMBL/GenBank/DDBJ databases">
        <authorList>
            <person name="Jaros S."/>
            <person name="Januszkiewicz K."/>
            <person name="Wedrychowicz H."/>
        </authorList>
    </citation>
    <scope>NUCLEOTIDE SEQUENCE [LARGE SCALE GENOMIC DNA]</scope>
    <source>
        <strain evidence="11 12">DSM 16112</strain>
    </source>
</reference>
<dbReference type="PROSITE" id="PS51012">
    <property type="entry name" value="ABC_TM2"/>
    <property type="match status" value="1"/>
</dbReference>
<evidence type="ECO:0000256" key="7">
    <source>
        <dbReference type="ARBA" id="ARBA00022989"/>
    </source>
</evidence>
<evidence type="ECO:0000256" key="6">
    <source>
        <dbReference type="ARBA" id="ARBA00022692"/>
    </source>
</evidence>
<dbReference type="GO" id="GO:0015920">
    <property type="term" value="P:lipopolysaccharide transport"/>
    <property type="evidence" value="ECO:0007669"/>
    <property type="project" value="TreeGrafter"/>
</dbReference>
<feature type="transmembrane region" description="Helical" evidence="9">
    <location>
        <begin position="30"/>
        <end position="52"/>
    </location>
</feature>
<dbReference type="RefSeq" id="WP_073356807.1">
    <property type="nucleotide sequence ID" value="NZ_FQUZ01000030.1"/>
</dbReference>
<keyword evidence="12" id="KW-1185">Reference proteome</keyword>
<gene>
    <name evidence="11" type="ORF">SAMN02745117_02286</name>
</gene>
<keyword evidence="3 9" id="KW-0813">Transport</keyword>
<dbReference type="InterPro" id="IPR047817">
    <property type="entry name" value="ABC2_TM_bact-type"/>
</dbReference>
<sequence>MNFLLQDLQSLQRLRQLCWRMGVREMQSRYAGTAAGVIWVYLPPLLTMATYYLVFDIIFNMRLGDQAPARTVGVYMIAGMLPWIAFADAISRGMGSLLEAGSALQKNPLPPVLFLTRTVLASGLIFGPLLLAVFLFYGPQHGFAPLALLSFVLLLLLQAVLCWLVGYLLALLAAAVRDTVQITNFILGIGIFLSPVLFPIAMFPQQWQWALWLNPMTPFVLGYQSALLEGALAGTSVWLAIAVWFSLLALVLNGAIGRTREELIDWL</sequence>
<evidence type="ECO:0000313" key="12">
    <source>
        <dbReference type="Proteomes" id="UP000184327"/>
    </source>
</evidence>
<dbReference type="OrthoDB" id="9786910at2"/>
<dbReference type="AlphaFoldDB" id="A0A1M5D0Z9"/>
<dbReference type="PANTHER" id="PTHR30413">
    <property type="entry name" value="INNER MEMBRANE TRANSPORT PERMEASE"/>
    <property type="match status" value="1"/>
</dbReference>
<keyword evidence="8 9" id="KW-0472">Membrane</keyword>
<keyword evidence="7 9" id="KW-1133">Transmembrane helix</keyword>
<dbReference type="GO" id="GO:0005886">
    <property type="term" value="C:plasma membrane"/>
    <property type="evidence" value="ECO:0007669"/>
    <property type="project" value="UniProtKB-SubCell"/>
</dbReference>
<accession>A0A1M5D0Z9</accession>
<dbReference type="PANTHER" id="PTHR30413:SF8">
    <property type="entry name" value="TRANSPORT PERMEASE PROTEIN"/>
    <property type="match status" value="1"/>
</dbReference>
<dbReference type="Proteomes" id="UP000184327">
    <property type="component" value="Unassembled WGS sequence"/>
</dbReference>
<feature type="transmembrane region" description="Helical" evidence="9">
    <location>
        <begin position="143"/>
        <end position="173"/>
    </location>
</feature>
<keyword evidence="5" id="KW-0997">Cell inner membrane</keyword>
<dbReference type="InterPro" id="IPR013525">
    <property type="entry name" value="ABC2_TM"/>
</dbReference>
<dbReference type="EMBL" id="FQUZ01000030">
    <property type="protein sequence ID" value="SHF60686.1"/>
    <property type="molecule type" value="Genomic_DNA"/>
</dbReference>
<organism evidence="11 12">
    <name type="scientific">Lampropedia hyalina DSM 16112</name>
    <dbReference type="NCBI Taxonomy" id="1122156"/>
    <lineage>
        <taxon>Bacteria</taxon>
        <taxon>Pseudomonadati</taxon>
        <taxon>Pseudomonadota</taxon>
        <taxon>Betaproteobacteria</taxon>
        <taxon>Burkholderiales</taxon>
        <taxon>Comamonadaceae</taxon>
        <taxon>Lampropedia</taxon>
    </lineage>
</organism>
<keyword evidence="4 9" id="KW-1003">Cell membrane</keyword>
<proteinExistence type="inferred from homology"/>
<keyword evidence="6 9" id="KW-0812">Transmembrane</keyword>
<evidence type="ECO:0000256" key="8">
    <source>
        <dbReference type="ARBA" id="ARBA00023136"/>
    </source>
</evidence>
<evidence type="ECO:0000256" key="9">
    <source>
        <dbReference type="RuleBase" id="RU361157"/>
    </source>
</evidence>
<dbReference type="STRING" id="1122156.SAMN02745117_02286"/>
<evidence type="ECO:0000256" key="3">
    <source>
        <dbReference type="ARBA" id="ARBA00022448"/>
    </source>
</evidence>
<evidence type="ECO:0000256" key="1">
    <source>
        <dbReference type="ARBA" id="ARBA00004429"/>
    </source>
</evidence>
<name>A0A1M5D0Z9_9BURK</name>